<evidence type="ECO:0000313" key="4">
    <source>
        <dbReference type="Proteomes" id="UP000259273"/>
    </source>
</evidence>
<proteinExistence type="predicted"/>
<evidence type="ECO:0000313" key="3">
    <source>
        <dbReference type="EMBL" id="HAN26219.1"/>
    </source>
</evidence>
<gene>
    <name evidence="3" type="ORF">DCP75_00500</name>
</gene>
<protein>
    <submittedName>
        <fullName evidence="3">DUF1285 domain-containing protein</fullName>
    </submittedName>
</protein>
<dbReference type="InterPro" id="IPR048342">
    <property type="entry name" value="DUF1285_C"/>
</dbReference>
<evidence type="ECO:0000259" key="1">
    <source>
        <dbReference type="Pfam" id="PF06938"/>
    </source>
</evidence>
<dbReference type="Pfam" id="PF21028">
    <property type="entry name" value="DUF1285_C"/>
    <property type="match status" value="1"/>
</dbReference>
<feature type="domain" description="DUF1285" evidence="2">
    <location>
        <begin position="85"/>
        <end position="165"/>
    </location>
</feature>
<dbReference type="Pfam" id="PF06938">
    <property type="entry name" value="DUF1285_N"/>
    <property type="match status" value="1"/>
</dbReference>
<dbReference type="STRING" id="1121937.GCA_000423125_03518"/>
<comment type="caution">
    <text evidence="3">The sequence shown here is derived from an EMBL/GenBank/DDBJ whole genome shotgun (WGS) entry which is preliminary data.</text>
</comment>
<feature type="domain" description="DUF1285" evidence="1">
    <location>
        <begin position="14"/>
        <end position="79"/>
    </location>
</feature>
<evidence type="ECO:0000259" key="2">
    <source>
        <dbReference type="Pfam" id="PF21028"/>
    </source>
</evidence>
<dbReference type="Gene3D" id="2.30.270.10">
    <property type="entry name" value="duf1285 protein"/>
    <property type="match status" value="1"/>
</dbReference>
<dbReference type="InterPro" id="IPR023361">
    <property type="entry name" value="DUF1285_beta_roll_sf"/>
</dbReference>
<dbReference type="AlphaFoldDB" id="A0A3C1KHQ0"/>
<dbReference type="InterPro" id="IPR048341">
    <property type="entry name" value="DUF1285_N"/>
</dbReference>
<dbReference type="EMBL" id="DMND01000011">
    <property type="protein sequence ID" value="HAN26219.1"/>
    <property type="molecule type" value="Genomic_DNA"/>
</dbReference>
<name>A0A3C1KHQ0_9GAMM</name>
<sequence length="166" mass="18561">MAGNVPAAAKTSGPPLEQWHPPLSGDIDIRIRADGSWYHEGGRIRREPLVALFASILRREEDGEYYLVTPVEKWRIQVELHPLVVTEINRRDDTLYAKLNTGREVAVNAEQALFLEPAVGDVAAVRLPHGLSAVLTRAAWYRLVDSAQEREGRLQVCSAGVWFPLQ</sequence>
<organism evidence="3 4">
    <name type="scientific">Haliea salexigens</name>
    <dbReference type="NCBI Taxonomy" id="287487"/>
    <lineage>
        <taxon>Bacteria</taxon>
        <taxon>Pseudomonadati</taxon>
        <taxon>Pseudomonadota</taxon>
        <taxon>Gammaproteobacteria</taxon>
        <taxon>Cellvibrionales</taxon>
        <taxon>Halieaceae</taxon>
        <taxon>Haliea</taxon>
    </lineage>
</organism>
<reference evidence="3 4" key="1">
    <citation type="journal article" date="2018" name="Nat. Biotechnol.">
        <title>A standardized bacterial taxonomy based on genome phylogeny substantially revises the tree of life.</title>
        <authorList>
            <person name="Parks D.H."/>
            <person name="Chuvochina M."/>
            <person name="Waite D.W."/>
            <person name="Rinke C."/>
            <person name="Skarshewski A."/>
            <person name="Chaumeil P.A."/>
            <person name="Hugenholtz P."/>
        </authorList>
    </citation>
    <scope>NUCLEOTIDE SEQUENCE [LARGE SCALE GENOMIC DNA]</scope>
    <source>
        <strain evidence="3">UBA9158</strain>
    </source>
</reference>
<accession>A0A3C1KHQ0</accession>
<dbReference type="Proteomes" id="UP000259273">
    <property type="component" value="Unassembled WGS sequence"/>
</dbReference>
<dbReference type="Gene3D" id="3.10.540.10">
    <property type="entry name" value="duf1285 like domain"/>
    <property type="match status" value="1"/>
</dbReference>